<reference evidence="3" key="1">
    <citation type="submission" date="2016-06" db="UniProtKB">
        <authorList>
            <consortium name="WormBaseParasite"/>
        </authorList>
    </citation>
    <scope>IDENTIFICATION</scope>
</reference>
<organism evidence="3">
    <name type="scientific">Gongylonema pulchrum</name>
    <dbReference type="NCBI Taxonomy" id="637853"/>
    <lineage>
        <taxon>Eukaryota</taxon>
        <taxon>Metazoa</taxon>
        <taxon>Ecdysozoa</taxon>
        <taxon>Nematoda</taxon>
        <taxon>Chromadorea</taxon>
        <taxon>Rhabditida</taxon>
        <taxon>Spirurina</taxon>
        <taxon>Spiruromorpha</taxon>
        <taxon>Spiruroidea</taxon>
        <taxon>Gongylonematidae</taxon>
        <taxon>Gongylonema</taxon>
    </lineage>
</organism>
<reference evidence="1 2" key="2">
    <citation type="submission" date="2018-11" db="EMBL/GenBank/DDBJ databases">
        <authorList>
            <consortium name="Pathogen Informatics"/>
        </authorList>
    </citation>
    <scope>NUCLEOTIDE SEQUENCE [LARGE SCALE GENOMIC DNA]</scope>
</reference>
<name>A0A183E860_9BILA</name>
<evidence type="ECO:0000313" key="1">
    <source>
        <dbReference type="EMBL" id="VDN29278.1"/>
    </source>
</evidence>
<dbReference type="EMBL" id="UYRT01084774">
    <property type="protein sequence ID" value="VDN29278.1"/>
    <property type="molecule type" value="Genomic_DNA"/>
</dbReference>
<evidence type="ECO:0000313" key="3">
    <source>
        <dbReference type="WBParaSite" id="GPUH_0001717301-mRNA-1"/>
    </source>
</evidence>
<proteinExistence type="predicted"/>
<accession>A0A183E860</accession>
<gene>
    <name evidence="1" type="ORF">GPUH_LOCUS17152</name>
</gene>
<protein>
    <submittedName>
        <fullName evidence="1 3">Uncharacterized protein</fullName>
    </submittedName>
</protein>
<sequence length="148" mass="16420">MPATSITMSLQRMLLSAPVNVQVLVIPLLLILLLSLLVASNPDELLGARCHANCLHQLETRATHDCPEVLVQENEAESSSRLITAASENRGYVADLKYPNRTSWVVDPEKKLYRQLLLLNNNKRDNLGDLDAVNDAPSKCLFNNENSV</sequence>
<dbReference type="WBParaSite" id="GPUH_0001717301-mRNA-1">
    <property type="protein sequence ID" value="GPUH_0001717301-mRNA-1"/>
    <property type="gene ID" value="GPUH_0001717301"/>
</dbReference>
<keyword evidence="2" id="KW-1185">Reference proteome</keyword>
<dbReference type="AlphaFoldDB" id="A0A183E860"/>
<dbReference type="Proteomes" id="UP000271098">
    <property type="component" value="Unassembled WGS sequence"/>
</dbReference>
<evidence type="ECO:0000313" key="2">
    <source>
        <dbReference type="Proteomes" id="UP000271098"/>
    </source>
</evidence>